<dbReference type="InterPro" id="IPR052708">
    <property type="entry name" value="PxpC"/>
</dbReference>
<dbReference type="SMART" id="SM00797">
    <property type="entry name" value="AHS2"/>
    <property type="match status" value="1"/>
</dbReference>
<evidence type="ECO:0000313" key="6">
    <source>
        <dbReference type="Proteomes" id="UP000199305"/>
    </source>
</evidence>
<dbReference type="PANTHER" id="PTHR43309">
    <property type="entry name" value="5-OXOPROLINASE SUBUNIT C"/>
    <property type="match status" value="1"/>
</dbReference>
<evidence type="ECO:0000256" key="2">
    <source>
        <dbReference type="ARBA" id="ARBA00022801"/>
    </source>
</evidence>
<dbReference type="InterPro" id="IPR003778">
    <property type="entry name" value="CT_A_B"/>
</dbReference>
<keyword evidence="3" id="KW-0067">ATP-binding</keyword>
<dbReference type="OrthoDB" id="9768696at2"/>
<dbReference type="SUPFAM" id="SSF50891">
    <property type="entry name" value="Cyclophilin-like"/>
    <property type="match status" value="1"/>
</dbReference>
<feature type="domain" description="Carboxyltransferase" evidence="4">
    <location>
        <begin position="26"/>
        <end position="304"/>
    </location>
</feature>
<proteinExistence type="predicted"/>
<gene>
    <name evidence="5" type="ORF">SAMN05216212_2089</name>
</gene>
<keyword evidence="1" id="KW-0547">Nucleotide-binding</keyword>
<evidence type="ECO:0000256" key="1">
    <source>
        <dbReference type="ARBA" id="ARBA00022741"/>
    </source>
</evidence>
<keyword evidence="6" id="KW-1185">Reference proteome</keyword>
<dbReference type="GO" id="GO:0016787">
    <property type="term" value="F:hydrolase activity"/>
    <property type="evidence" value="ECO:0007669"/>
    <property type="project" value="UniProtKB-KW"/>
</dbReference>
<reference evidence="6" key="1">
    <citation type="submission" date="2016-10" db="EMBL/GenBank/DDBJ databases">
        <authorList>
            <person name="Varghese N."/>
            <person name="Submissions S."/>
        </authorList>
    </citation>
    <scope>NUCLEOTIDE SEQUENCE [LARGE SCALE GENOMIC DNA]</scope>
    <source>
        <strain evidence="6">CGMCC 1.10658</strain>
    </source>
</reference>
<keyword evidence="2" id="KW-0378">Hydrolase</keyword>
<dbReference type="GO" id="GO:0005524">
    <property type="term" value="F:ATP binding"/>
    <property type="evidence" value="ECO:0007669"/>
    <property type="project" value="UniProtKB-KW"/>
</dbReference>
<dbReference type="InterPro" id="IPR029000">
    <property type="entry name" value="Cyclophilin-like_dom_sf"/>
</dbReference>
<dbReference type="PANTHER" id="PTHR43309:SF3">
    <property type="entry name" value="5-OXOPROLINASE SUBUNIT C"/>
    <property type="match status" value="1"/>
</dbReference>
<dbReference type="Proteomes" id="UP000199305">
    <property type="component" value="Unassembled WGS sequence"/>
</dbReference>
<dbReference type="NCBIfam" id="TIGR00724">
    <property type="entry name" value="urea_amlyse_rel"/>
    <property type="match status" value="1"/>
</dbReference>
<evidence type="ECO:0000259" key="4">
    <source>
        <dbReference type="SMART" id="SM00797"/>
    </source>
</evidence>
<sequence>MSDFATVERAGPMALVQDSGRPGQMHLGVSRGGFLDSHAAGWANRLVRNTPADALLEISMGPFALRFSAATTFALAGAECNWRLDGSPVDNWAAHRAERGSLLEGEVARVGVRSYLALAGGIRTEPVWGSRATTVGERLGGIDGRPLQAGDRLPYVAEAETLLAGAPHEYIRTYDEEICLRLVPSNQFELFSTDHRRLLLSQAYRLSPQSDRMGVRLQGEPMADVPGNLVSESVAPGAVQVPSDGCPIVLMADCQTIGGYPKIGHVYSVDLDLLAQARPGNAVRFCLGTLAESQELLVRQRQFFEKPAGGAGGNHGG</sequence>
<dbReference type="STRING" id="658219.SAMN05216212_2089"/>
<evidence type="ECO:0000256" key="3">
    <source>
        <dbReference type="ARBA" id="ARBA00022840"/>
    </source>
</evidence>
<protein>
    <submittedName>
        <fullName evidence="5">Biotin-dependent carboxylase uncharacterized domain-containing protein</fullName>
    </submittedName>
</protein>
<dbReference type="EMBL" id="FNFH01000003">
    <property type="protein sequence ID" value="SDK28733.1"/>
    <property type="molecule type" value="Genomic_DNA"/>
</dbReference>
<evidence type="ECO:0000313" key="5">
    <source>
        <dbReference type="EMBL" id="SDK28733.1"/>
    </source>
</evidence>
<accession>A0A1G9ANB8</accession>
<dbReference type="RefSeq" id="WP_091513062.1">
    <property type="nucleotide sequence ID" value="NZ_FNFH01000003.1"/>
</dbReference>
<dbReference type="Gene3D" id="2.40.100.10">
    <property type="entry name" value="Cyclophilin-like"/>
    <property type="match status" value="1"/>
</dbReference>
<dbReference type="Pfam" id="PF02626">
    <property type="entry name" value="CT_A_B"/>
    <property type="match status" value="1"/>
</dbReference>
<name>A0A1G9ANB8_9GAMM</name>
<organism evidence="5 6">
    <name type="scientific">Microbulbifer yueqingensis</name>
    <dbReference type="NCBI Taxonomy" id="658219"/>
    <lineage>
        <taxon>Bacteria</taxon>
        <taxon>Pseudomonadati</taxon>
        <taxon>Pseudomonadota</taxon>
        <taxon>Gammaproteobacteria</taxon>
        <taxon>Cellvibrionales</taxon>
        <taxon>Microbulbiferaceae</taxon>
        <taxon>Microbulbifer</taxon>
    </lineage>
</organism>
<dbReference type="AlphaFoldDB" id="A0A1G9ANB8"/>